<dbReference type="EMBL" id="CH476617">
    <property type="protein sequence ID" value="EEP80409.1"/>
    <property type="molecule type" value="Genomic_DNA"/>
</dbReference>
<feature type="transmembrane region" description="Helical" evidence="6">
    <location>
        <begin position="633"/>
        <end position="654"/>
    </location>
</feature>
<evidence type="ECO:0000313" key="9">
    <source>
        <dbReference type="Proteomes" id="UP000002058"/>
    </source>
</evidence>
<organism evidence="8 9">
    <name type="scientific">Uncinocarpus reesii (strain UAMH 1704)</name>
    <dbReference type="NCBI Taxonomy" id="336963"/>
    <lineage>
        <taxon>Eukaryota</taxon>
        <taxon>Fungi</taxon>
        <taxon>Dikarya</taxon>
        <taxon>Ascomycota</taxon>
        <taxon>Pezizomycotina</taxon>
        <taxon>Eurotiomycetes</taxon>
        <taxon>Eurotiomycetidae</taxon>
        <taxon>Onygenales</taxon>
        <taxon>Onygenaceae</taxon>
        <taxon>Uncinocarpus</taxon>
    </lineage>
</organism>
<dbReference type="InterPro" id="IPR051788">
    <property type="entry name" value="MFS_Transporter"/>
</dbReference>
<dbReference type="FunFam" id="1.20.1250.20:FF:000308">
    <property type="entry name" value="MFS efflux transporter"/>
    <property type="match status" value="1"/>
</dbReference>
<feature type="transmembrane region" description="Helical" evidence="6">
    <location>
        <begin position="360"/>
        <end position="381"/>
    </location>
</feature>
<dbReference type="InterPro" id="IPR020846">
    <property type="entry name" value="MFS_dom"/>
</dbReference>
<comment type="subcellular location">
    <subcellularLocation>
        <location evidence="1">Membrane</location>
        <topology evidence="1">Multi-pass membrane protein</topology>
    </subcellularLocation>
</comment>
<evidence type="ECO:0000256" key="1">
    <source>
        <dbReference type="ARBA" id="ARBA00004141"/>
    </source>
</evidence>
<evidence type="ECO:0000256" key="2">
    <source>
        <dbReference type="ARBA" id="ARBA00022692"/>
    </source>
</evidence>
<dbReference type="GO" id="GO:0016020">
    <property type="term" value="C:membrane"/>
    <property type="evidence" value="ECO:0007669"/>
    <property type="project" value="UniProtKB-SubCell"/>
</dbReference>
<dbReference type="InterPro" id="IPR036259">
    <property type="entry name" value="MFS_trans_sf"/>
</dbReference>
<proteinExistence type="predicted"/>
<dbReference type="FunFam" id="1.20.1250.20:FF:000286">
    <property type="entry name" value="MFS efflux transporter"/>
    <property type="match status" value="1"/>
</dbReference>
<keyword evidence="4 6" id="KW-0472">Membrane</keyword>
<evidence type="ECO:0000313" key="8">
    <source>
        <dbReference type="EMBL" id="EEP80409.1"/>
    </source>
</evidence>
<dbReference type="PROSITE" id="PS50850">
    <property type="entry name" value="MFS"/>
    <property type="match status" value="1"/>
</dbReference>
<evidence type="ECO:0000256" key="6">
    <source>
        <dbReference type="SAM" id="Phobius"/>
    </source>
</evidence>
<evidence type="ECO:0000256" key="5">
    <source>
        <dbReference type="SAM" id="MobiDB-lite"/>
    </source>
</evidence>
<feature type="transmembrane region" description="Helical" evidence="6">
    <location>
        <begin position="608"/>
        <end position="627"/>
    </location>
</feature>
<name>C4JS12_UNCRE</name>
<reference evidence="9" key="1">
    <citation type="journal article" date="2009" name="Genome Res.">
        <title>Comparative genomic analyses of the human fungal pathogens Coccidioides and their relatives.</title>
        <authorList>
            <person name="Sharpton T.J."/>
            <person name="Stajich J.E."/>
            <person name="Rounsley S.D."/>
            <person name="Gardner M.J."/>
            <person name="Wortman J.R."/>
            <person name="Jordar V.S."/>
            <person name="Maiti R."/>
            <person name="Kodira C.D."/>
            <person name="Neafsey D.E."/>
            <person name="Zeng Q."/>
            <person name="Hung C.-Y."/>
            <person name="McMahan C."/>
            <person name="Muszewska A."/>
            <person name="Grynberg M."/>
            <person name="Mandel M.A."/>
            <person name="Kellner E.M."/>
            <person name="Barker B.M."/>
            <person name="Galgiani J.N."/>
            <person name="Orbach M.J."/>
            <person name="Kirkland T.N."/>
            <person name="Cole G.T."/>
            <person name="Henn M.R."/>
            <person name="Birren B.W."/>
            <person name="Taylor J.W."/>
        </authorList>
    </citation>
    <scope>NUCLEOTIDE SEQUENCE [LARGE SCALE GENOMIC DNA]</scope>
    <source>
        <strain evidence="9">UAMH 1704</strain>
    </source>
</reference>
<dbReference type="OrthoDB" id="413079at2759"/>
<feature type="transmembrane region" description="Helical" evidence="6">
    <location>
        <begin position="448"/>
        <end position="469"/>
    </location>
</feature>
<keyword evidence="3 6" id="KW-1133">Transmembrane helix</keyword>
<dbReference type="VEuPathDB" id="FungiDB:UREG_05251"/>
<evidence type="ECO:0000259" key="7">
    <source>
        <dbReference type="PROSITE" id="PS50850"/>
    </source>
</evidence>
<keyword evidence="9" id="KW-1185">Reference proteome</keyword>
<feature type="transmembrane region" description="Helical" evidence="6">
    <location>
        <begin position="666"/>
        <end position="689"/>
    </location>
</feature>
<dbReference type="eggNOG" id="ENOG502QU6M">
    <property type="taxonomic scope" value="Eukaryota"/>
</dbReference>
<dbReference type="InParanoid" id="C4JS12"/>
<evidence type="ECO:0000256" key="3">
    <source>
        <dbReference type="ARBA" id="ARBA00022989"/>
    </source>
</evidence>
<evidence type="ECO:0000256" key="4">
    <source>
        <dbReference type="ARBA" id="ARBA00023136"/>
    </source>
</evidence>
<feature type="transmembrane region" description="Helical" evidence="6">
    <location>
        <begin position="481"/>
        <end position="501"/>
    </location>
</feature>
<keyword evidence="2 6" id="KW-0812">Transmembrane</keyword>
<dbReference type="KEGG" id="ure:UREG_05251"/>
<feature type="compositionally biased region" description="Polar residues" evidence="5">
    <location>
        <begin position="287"/>
        <end position="300"/>
    </location>
</feature>
<accession>C4JS12</accession>
<dbReference type="HOGENOM" id="CLU_378650_0_0_1"/>
<gene>
    <name evidence="8" type="ORF">UREG_05251</name>
</gene>
<dbReference type="PANTHER" id="PTHR23514">
    <property type="entry name" value="BYPASS OF STOP CODON PROTEIN 6"/>
    <property type="match status" value="1"/>
</dbReference>
<dbReference type="AlphaFoldDB" id="C4JS12"/>
<feature type="transmembrane region" description="Helical" evidence="6">
    <location>
        <begin position="393"/>
        <end position="412"/>
    </location>
</feature>
<feature type="transmembrane region" description="Helical" evidence="6">
    <location>
        <begin position="575"/>
        <end position="596"/>
    </location>
</feature>
<dbReference type="SUPFAM" id="SSF103473">
    <property type="entry name" value="MFS general substrate transporter"/>
    <property type="match status" value="1"/>
</dbReference>
<dbReference type="GeneID" id="8442109"/>
<dbReference type="PANTHER" id="PTHR23514:SF6">
    <property type="entry name" value="MAJOR FACILITATOR SUPERFAMILY (MFS) PROFILE DOMAIN-CONTAINING PROTEIN"/>
    <property type="match status" value="1"/>
</dbReference>
<sequence>MDPWRPALVPIAPRTHIDSVEVIPSMTATKIGTQQFRSLQEAIRFIENHPIQQRYGLQMQLMQGLMSANQLLEDIITEFYDYVKSSSAWEQVGQVQFASDFQESKTVMERALKRRSDISCIKDRLISNWGTERIEGLWRHIKSLWTAQRARRALNKFSDWDAFVHRLNVSILLRLNAEGAGHRRTVNVIPGDFDYAFDNASNDIAPVNLQDIRRLGLDVGPQGILQQLNLPENYKQPVQRQIRSNRPEVVPQLILEQLNLSENYNQPGRLDVGPQVILQQLNLPENYNQPVQRQTRSNASGAPERMELAEDQATDALQSVSRPRGNKWRLLSCCLMNFGNGLNDSAPGALIPYMEKEYDIGYAVVSLVFVTNALGFILAAPCTDFLEARLGRARSYALSLSMVAVAHAVMIAKPPFPVVMTCFFFIGFGLTVNLALNNVFCANLVNNTAALGGLHGGYGVGGTVSPLAATAITASGIRWSMFYIIPLAVGLANIAFSAWSFREYVEDQSAAGDQRTSSERPAQSAQLSRGRLLKEAIKNRVTLLGALFIFAYQGAEVSISGWAVSFLVSYRGADIAKVGYVSTGFWAGITVGRFLLSHPAQKLGRKTSVVGLIIGSAAFQLVVWLVPNVIGDAIALAIVGLLLGPVYPCAAAVFSTLLPRGIQLSSLGFISAMGSSGGAVAPFFTGLLAQKLGTVVLHPICIALHVNIAGGVRSFRSQVMTIGKHAAIPIGW</sequence>
<feature type="transmembrane region" description="Helical" evidence="6">
    <location>
        <begin position="541"/>
        <end position="563"/>
    </location>
</feature>
<dbReference type="OMA" id="IAPRTHI"/>
<feature type="domain" description="Major facilitator superfamily (MFS) profile" evidence="7">
    <location>
        <begin position="329"/>
        <end position="732"/>
    </location>
</feature>
<dbReference type="Gene3D" id="1.20.1250.20">
    <property type="entry name" value="MFS general substrate transporter like domains"/>
    <property type="match status" value="2"/>
</dbReference>
<dbReference type="InterPro" id="IPR011701">
    <property type="entry name" value="MFS"/>
</dbReference>
<dbReference type="Proteomes" id="UP000002058">
    <property type="component" value="Unassembled WGS sequence"/>
</dbReference>
<dbReference type="RefSeq" id="XP_002584562.1">
    <property type="nucleotide sequence ID" value="XM_002584516.1"/>
</dbReference>
<feature type="region of interest" description="Disordered" evidence="5">
    <location>
        <begin position="287"/>
        <end position="308"/>
    </location>
</feature>
<protein>
    <recommendedName>
        <fullName evidence="7">Major facilitator superfamily (MFS) profile domain-containing protein</fullName>
    </recommendedName>
</protein>
<feature type="transmembrane region" description="Helical" evidence="6">
    <location>
        <begin position="695"/>
        <end position="715"/>
    </location>
</feature>
<dbReference type="Pfam" id="PF07690">
    <property type="entry name" value="MFS_1"/>
    <property type="match status" value="1"/>
</dbReference>
<feature type="transmembrane region" description="Helical" evidence="6">
    <location>
        <begin position="418"/>
        <end position="436"/>
    </location>
</feature>
<dbReference type="GO" id="GO:0022857">
    <property type="term" value="F:transmembrane transporter activity"/>
    <property type="evidence" value="ECO:0007669"/>
    <property type="project" value="InterPro"/>
</dbReference>